<keyword evidence="1" id="KW-0472">Membrane</keyword>
<feature type="transmembrane region" description="Helical" evidence="1">
    <location>
        <begin position="14"/>
        <end position="33"/>
    </location>
</feature>
<gene>
    <name evidence="2" type="ORF">Dia5BBH33_16220</name>
</gene>
<reference evidence="3" key="1">
    <citation type="submission" date="2019-05" db="EMBL/GenBank/DDBJ databases">
        <title>Complete genome sequencing of Dialister sp. strain 5BBH33.</title>
        <authorList>
            <person name="Sakamoto M."/>
            <person name="Murakami T."/>
            <person name="Mori H."/>
        </authorList>
    </citation>
    <scope>NUCLEOTIDE SEQUENCE [LARGE SCALE GENOMIC DNA]</scope>
    <source>
        <strain evidence="3">5BBH33</strain>
    </source>
</reference>
<keyword evidence="1" id="KW-1133">Transmembrane helix</keyword>
<feature type="transmembrane region" description="Helical" evidence="1">
    <location>
        <begin position="39"/>
        <end position="55"/>
    </location>
</feature>
<protein>
    <submittedName>
        <fullName evidence="2">Uncharacterized protein</fullName>
    </submittedName>
</protein>
<dbReference type="Proteomes" id="UP000320585">
    <property type="component" value="Chromosome"/>
</dbReference>
<name>A0A8D4UVB8_9FIRM</name>
<proteinExistence type="predicted"/>
<sequence length="127" mass="14263">MNCDSAFPDYTKKITYLLLVLAAVGGIVTQLIWGWRVSVAFSLAALFHAAFFLFLRKMYLFWTETGRDNLFIGRRIAGFASGRFFIEILLCVLVVVFTPLNILGFLAGLLSLVAATYWERIASAIKE</sequence>
<keyword evidence="3" id="KW-1185">Reference proteome</keyword>
<evidence type="ECO:0000256" key="1">
    <source>
        <dbReference type="SAM" id="Phobius"/>
    </source>
</evidence>
<dbReference type="RefSeq" id="WP_143332740.1">
    <property type="nucleotide sequence ID" value="NZ_AP019697.1"/>
</dbReference>
<feature type="transmembrane region" description="Helical" evidence="1">
    <location>
        <begin position="102"/>
        <end position="118"/>
    </location>
</feature>
<accession>A0A8D4UVB8</accession>
<feature type="transmembrane region" description="Helical" evidence="1">
    <location>
        <begin position="76"/>
        <end position="96"/>
    </location>
</feature>
<dbReference type="OrthoDB" id="9919888at2"/>
<organism evidence="2 3">
    <name type="scientific">Dialister hominis</name>
    <dbReference type="NCBI Taxonomy" id="2582419"/>
    <lineage>
        <taxon>Bacteria</taxon>
        <taxon>Bacillati</taxon>
        <taxon>Bacillota</taxon>
        <taxon>Negativicutes</taxon>
        <taxon>Veillonellales</taxon>
        <taxon>Veillonellaceae</taxon>
        <taxon>Dialister</taxon>
    </lineage>
</organism>
<keyword evidence="1" id="KW-0812">Transmembrane</keyword>
<dbReference type="GeneID" id="92716841"/>
<evidence type="ECO:0000313" key="3">
    <source>
        <dbReference type="Proteomes" id="UP000320585"/>
    </source>
</evidence>
<evidence type="ECO:0000313" key="2">
    <source>
        <dbReference type="EMBL" id="BBK25687.1"/>
    </source>
</evidence>
<dbReference type="EMBL" id="AP019697">
    <property type="protein sequence ID" value="BBK25687.1"/>
    <property type="molecule type" value="Genomic_DNA"/>
</dbReference>
<dbReference type="KEGG" id="dho:Dia5BBH33_16220"/>
<dbReference type="AlphaFoldDB" id="A0A8D4UVB8"/>